<protein>
    <recommendedName>
        <fullName evidence="6">30S ribosomal protein S17</fullName>
    </recommendedName>
</protein>
<dbReference type="STRING" id="1618404.UW35_C0001G0024"/>
<evidence type="ECO:0000313" key="4">
    <source>
        <dbReference type="EMBL" id="KKT47235.1"/>
    </source>
</evidence>
<dbReference type="PANTHER" id="PTHR10744">
    <property type="entry name" value="40S RIBOSOMAL PROTEIN S11 FAMILY MEMBER"/>
    <property type="match status" value="1"/>
</dbReference>
<name>A0A0G1HJX3_9BACT</name>
<dbReference type="PRINTS" id="PR00973">
    <property type="entry name" value="RIBOSOMALS17"/>
</dbReference>
<keyword evidence="2" id="KW-0689">Ribosomal protein</keyword>
<dbReference type="Proteomes" id="UP000033861">
    <property type="component" value="Unassembled WGS sequence"/>
</dbReference>
<dbReference type="GO" id="GO:0022627">
    <property type="term" value="C:cytosolic small ribosomal subunit"/>
    <property type="evidence" value="ECO:0007669"/>
    <property type="project" value="TreeGrafter"/>
</dbReference>
<reference evidence="4 5" key="1">
    <citation type="journal article" date="2015" name="Nature">
        <title>rRNA introns, odd ribosomes, and small enigmatic genomes across a large radiation of phyla.</title>
        <authorList>
            <person name="Brown C.T."/>
            <person name="Hug L.A."/>
            <person name="Thomas B.C."/>
            <person name="Sharon I."/>
            <person name="Castelle C.J."/>
            <person name="Singh A."/>
            <person name="Wilkins M.J."/>
            <person name="Williams K.H."/>
            <person name="Banfield J.F."/>
        </authorList>
    </citation>
    <scope>NUCLEOTIDE SEQUENCE [LARGE SCALE GENOMIC DNA]</scope>
</reference>
<dbReference type="AlphaFoldDB" id="A0A0G1HJX3"/>
<evidence type="ECO:0008006" key="6">
    <source>
        <dbReference type="Google" id="ProtNLM"/>
    </source>
</evidence>
<dbReference type="CDD" id="cd00364">
    <property type="entry name" value="Ribosomal_uS17"/>
    <property type="match status" value="1"/>
</dbReference>
<dbReference type="InterPro" id="IPR012340">
    <property type="entry name" value="NA-bd_OB-fold"/>
</dbReference>
<dbReference type="Pfam" id="PF00366">
    <property type="entry name" value="Ribosomal_S17"/>
    <property type="match status" value="1"/>
</dbReference>
<dbReference type="SUPFAM" id="SSF50249">
    <property type="entry name" value="Nucleic acid-binding proteins"/>
    <property type="match status" value="1"/>
</dbReference>
<keyword evidence="3" id="KW-0687">Ribonucleoprotein</keyword>
<gene>
    <name evidence="4" type="ORF">UW35_C0001G0024</name>
</gene>
<dbReference type="EMBL" id="LCHZ01000001">
    <property type="protein sequence ID" value="KKT47235.1"/>
    <property type="molecule type" value="Genomic_DNA"/>
</dbReference>
<dbReference type="GO" id="GO:0003735">
    <property type="term" value="F:structural constituent of ribosome"/>
    <property type="evidence" value="ECO:0007669"/>
    <property type="project" value="InterPro"/>
</dbReference>
<comment type="similarity">
    <text evidence="1">Belongs to the universal ribosomal protein uS17 family.</text>
</comment>
<evidence type="ECO:0000313" key="5">
    <source>
        <dbReference type="Proteomes" id="UP000033861"/>
    </source>
</evidence>
<dbReference type="NCBIfam" id="NF004123">
    <property type="entry name" value="PRK05610.1"/>
    <property type="match status" value="1"/>
</dbReference>
<organism evidence="4 5">
    <name type="scientific">Candidatus Collierbacteria bacterium GW2011_GWF2_44_15</name>
    <dbReference type="NCBI Taxonomy" id="1618404"/>
    <lineage>
        <taxon>Bacteria</taxon>
        <taxon>Candidatus Collieribacteriota</taxon>
    </lineage>
</organism>
<dbReference type="GO" id="GO:0006412">
    <property type="term" value="P:translation"/>
    <property type="evidence" value="ECO:0007669"/>
    <property type="project" value="InterPro"/>
</dbReference>
<evidence type="ECO:0000256" key="2">
    <source>
        <dbReference type="ARBA" id="ARBA00022980"/>
    </source>
</evidence>
<dbReference type="PANTHER" id="PTHR10744:SF1">
    <property type="entry name" value="SMALL RIBOSOMAL SUBUNIT PROTEIN US17M"/>
    <property type="match status" value="1"/>
</dbReference>
<proteinExistence type="inferred from homology"/>
<dbReference type="Gene3D" id="2.40.50.140">
    <property type="entry name" value="Nucleic acid-binding proteins"/>
    <property type="match status" value="1"/>
</dbReference>
<evidence type="ECO:0000256" key="3">
    <source>
        <dbReference type="ARBA" id="ARBA00023274"/>
    </source>
</evidence>
<comment type="caution">
    <text evidence="4">The sequence shown here is derived from an EMBL/GenBank/DDBJ whole genome shotgun (WGS) entry which is preliminary data.</text>
</comment>
<evidence type="ECO:0000256" key="1">
    <source>
        <dbReference type="ARBA" id="ARBA00010254"/>
    </source>
</evidence>
<dbReference type="InterPro" id="IPR000266">
    <property type="entry name" value="Ribosomal_uS17"/>
</dbReference>
<sequence length="75" mass="8495">MKKHLQGVVKSDKMTKSATVIVTRFKVHPKYLKRSKVTKSYLAHNEIGAKAGDTVLMEETKPISKNKAWQITKVL</sequence>
<accession>A0A0G1HJX3</accession>